<comment type="caution">
    <text evidence="9">The sequence shown here is derived from an EMBL/GenBank/DDBJ whole genome shotgun (WGS) entry which is preliminary data.</text>
</comment>
<dbReference type="NCBIfam" id="NF007739">
    <property type="entry name" value="PRK10419.1"/>
    <property type="match status" value="2"/>
</dbReference>
<dbReference type="GO" id="GO:0055085">
    <property type="term" value="P:transmembrane transport"/>
    <property type="evidence" value="ECO:0007669"/>
    <property type="project" value="UniProtKB-ARBA"/>
</dbReference>
<dbReference type="SUPFAM" id="SSF52540">
    <property type="entry name" value="P-loop containing nucleoside triphosphate hydrolases"/>
    <property type="match status" value="2"/>
</dbReference>
<keyword evidence="6 9" id="KW-0067">ATP-binding</keyword>
<dbReference type="InterPro" id="IPR027417">
    <property type="entry name" value="P-loop_NTPase"/>
</dbReference>
<evidence type="ECO:0000256" key="1">
    <source>
        <dbReference type="ARBA" id="ARBA00004417"/>
    </source>
</evidence>
<dbReference type="GO" id="GO:0005886">
    <property type="term" value="C:plasma membrane"/>
    <property type="evidence" value="ECO:0007669"/>
    <property type="project" value="UniProtKB-SubCell"/>
</dbReference>
<keyword evidence="5" id="KW-0547">Nucleotide-binding</keyword>
<dbReference type="PANTHER" id="PTHR43297">
    <property type="entry name" value="OLIGOPEPTIDE TRANSPORT ATP-BINDING PROTEIN APPD"/>
    <property type="match status" value="1"/>
</dbReference>
<comment type="similarity">
    <text evidence="2">Belongs to the ABC transporter superfamily.</text>
</comment>
<dbReference type="GO" id="GO:0005524">
    <property type="term" value="F:ATP binding"/>
    <property type="evidence" value="ECO:0007669"/>
    <property type="project" value="UniProtKB-KW"/>
</dbReference>
<gene>
    <name evidence="9" type="primary">gsiA</name>
    <name evidence="9" type="ORF">Talka_00863</name>
</gene>
<feature type="domain" description="ABC transporter" evidence="8">
    <location>
        <begin position="13"/>
        <end position="257"/>
    </location>
</feature>
<evidence type="ECO:0000256" key="4">
    <source>
        <dbReference type="ARBA" id="ARBA00022475"/>
    </source>
</evidence>
<sequence>MTTTTPNEPTPLLDVRDLRVAFGAQEVVRGVSLRVRAGEKVALVGESGSGKTVTALSLLRLLPDARLQGSVRLDGEELLTAPQRRLRALRGDAVAYIFQEPMTALNALYPVGEQIAEVLRAKRGLPKGQAWAQAEAALAQVGIDEPARRARQYPHQLSGGQRQRAMIAMALALQPRLLVADEPTTALDASLRVQVLELLGELQRRLGLAVLLITHDLPLVRRFADRVAVMQDGTVVEDGTVAEVFAAPRHPYTQRLLASRPVRDVAELCPPGPEDEPVLALHDVRVTYPVPLPGLRGWFRRGRFEALQGVTATLRAGRTLAVLGESGSGKTTLALAALGLQPAQGRIEVAGQPWRGDARDRALRRQIQVVFQDPFSSLSPRLTLEQIVEEGLRVHAPQLDAAARRARVVQALRDVGLLPPQAGPEELVAWLQRYPHAFSGGQRQRIALARALIVEPRVLVLDEPTSALDVTVQQQVLQLLRRLQRQRGLAYLLITHDVAVVAALAHEVLVLQRGQVVESGVAEQVLAAPQHPLTRALVAGSGGWALGSTEGCANAGSV</sequence>
<keyword evidence="7" id="KW-0472">Membrane</keyword>
<dbReference type="InterPro" id="IPR013563">
    <property type="entry name" value="Oligopep_ABC_C"/>
</dbReference>
<evidence type="ECO:0000313" key="9">
    <source>
        <dbReference type="EMBL" id="TSE20516.1"/>
    </source>
</evidence>
<keyword evidence="4" id="KW-1003">Cell membrane</keyword>
<dbReference type="GO" id="GO:0016887">
    <property type="term" value="F:ATP hydrolysis activity"/>
    <property type="evidence" value="ECO:0007669"/>
    <property type="project" value="InterPro"/>
</dbReference>
<organism evidence="9 10">
    <name type="scientific">Tepidimonas alkaliphilus</name>
    <dbReference type="NCBI Taxonomy" id="2588942"/>
    <lineage>
        <taxon>Bacteria</taxon>
        <taxon>Pseudomonadati</taxon>
        <taxon>Pseudomonadota</taxon>
        <taxon>Betaproteobacteria</taxon>
        <taxon>Burkholderiales</taxon>
        <taxon>Tepidimonas</taxon>
    </lineage>
</organism>
<evidence type="ECO:0000256" key="5">
    <source>
        <dbReference type="ARBA" id="ARBA00022741"/>
    </source>
</evidence>
<dbReference type="SMART" id="SM00382">
    <property type="entry name" value="AAA"/>
    <property type="match status" value="2"/>
</dbReference>
<evidence type="ECO:0000256" key="6">
    <source>
        <dbReference type="ARBA" id="ARBA00022840"/>
    </source>
</evidence>
<dbReference type="InterPro" id="IPR003593">
    <property type="entry name" value="AAA+_ATPase"/>
</dbReference>
<dbReference type="FunFam" id="3.40.50.300:FF:000016">
    <property type="entry name" value="Oligopeptide ABC transporter ATP-binding component"/>
    <property type="match status" value="1"/>
</dbReference>
<evidence type="ECO:0000256" key="3">
    <source>
        <dbReference type="ARBA" id="ARBA00022448"/>
    </source>
</evidence>
<dbReference type="InterPro" id="IPR050388">
    <property type="entry name" value="ABC_Ni/Peptide_Import"/>
</dbReference>
<dbReference type="PROSITE" id="PS50893">
    <property type="entry name" value="ABC_TRANSPORTER_2"/>
    <property type="match status" value="2"/>
</dbReference>
<dbReference type="InterPro" id="IPR003439">
    <property type="entry name" value="ABC_transporter-like_ATP-bd"/>
</dbReference>
<evidence type="ECO:0000313" key="10">
    <source>
        <dbReference type="Proteomes" id="UP000315736"/>
    </source>
</evidence>
<keyword evidence="3" id="KW-0813">Transport</keyword>
<keyword evidence="9" id="KW-0378">Hydrolase</keyword>
<dbReference type="NCBIfam" id="NF008453">
    <property type="entry name" value="PRK11308.1"/>
    <property type="match status" value="2"/>
</dbReference>
<dbReference type="AlphaFoldDB" id="A0A554WAA9"/>
<dbReference type="CDD" id="cd03257">
    <property type="entry name" value="ABC_NikE_OppD_transporters"/>
    <property type="match status" value="2"/>
</dbReference>
<dbReference type="RefSeq" id="WP_143889894.1">
    <property type="nucleotide sequence ID" value="NZ_VJNB01000003.1"/>
</dbReference>
<dbReference type="Pfam" id="PF00005">
    <property type="entry name" value="ABC_tran"/>
    <property type="match status" value="2"/>
</dbReference>
<feature type="domain" description="ABC transporter" evidence="8">
    <location>
        <begin position="279"/>
        <end position="538"/>
    </location>
</feature>
<dbReference type="Proteomes" id="UP000315736">
    <property type="component" value="Unassembled WGS sequence"/>
</dbReference>
<dbReference type="EC" id="3.6.3.-" evidence="9"/>
<protein>
    <submittedName>
        <fullName evidence="9">Glutathione import ATP-binding protein GsiA</fullName>
        <ecNumber evidence="9">3.6.3.-</ecNumber>
    </submittedName>
</protein>
<evidence type="ECO:0000259" key="8">
    <source>
        <dbReference type="PROSITE" id="PS50893"/>
    </source>
</evidence>
<accession>A0A554WAA9</accession>
<dbReference type="Gene3D" id="3.40.50.300">
    <property type="entry name" value="P-loop containing nucleotide triphosphate hydrolases"/>
    <property type="match status" value="2"/>
</dbReference>
<dbReference type="Pfam" id="PF08352">
    <property type="entry name" value="oligo_HPY"/>
    <property type="match status" value="1"/>
</dbReference>
<reference evidence="9 10" key="1">
    <citation type="submission" date="2019-07" db="EMBL/GenBank/DDBJ databases">
        <title>Tepidimonas alkaliphilus YIM 72238 draft genome.</title>
        <authorList>
            <person name="Da Costa M.S."/>
            <person name="Froufe H.J.C."/>
            <person name="Egas C."/>
            <person name="Albuquerque L."/>
        </authorList>
    </citation>
    <scope>NUCLEOTIDE SEQUENCE [LARGE SCALE GENOMIC DNA]</scope>
    <source>
        <strain evidence="9 10">YIM 72238</strain>
    </source>
</reference>
<keyword evidence="10" id="KW-1185">Reference proteome</keyword>
<proteinExistence type="inferred from homology"/>
<evidence type="ECO:0000256" key="7">
    <source>
        <dbReference type="ARBA" id="ARBA00023136"/>
    </source>
</evidence>
<comment type="subcellular location">
    <subcellularLocation>
        <location evidence="1">Cell inner membrane</location>
        <topology evidence="1">Peripheral membrane protein</topology>
    </subcellularLocation>
</comment>
<dbReference type="PANTHER" id="PTHR43297:SF2">
    <property type="entry name" value="DIPEPTIDE TRANSPORT ATP-BINDING PROTEIN DPPD"/>
    <property type="match status" value="1"/>
</dbReference>
<dbReference type="GO" id="GO:0015833">
    <property type="term" value="P:peptide transport"/>
    <property type="evidence" value="ECO:0007669"/>
    <property type="project" value="InterPro"/>
</dbReference>
<dbReference type="EMBL" id="VJNB01000003">
    <property type="protein sequence ID" value="TSE20516.1"/>
    <property type="molecule type" value="Genomic_DNA"/>
</dbReference>
<dbReference type="InterPro" id="IPR017871">
    <property type="entry name" value="ABC_transporter-like_CS"/>
</dbReference>
<name>A0A554WAA9_9BURK</name>
<dbReference type="OrthoDB" id="9802772at2"/>
<evidence type="ECO:0000256" key="2">
    <source>
        <dbReference type="ARBA" id="ARBA00005417"/>
    </source>
</evidence>
<dbReference type="PROSITE" id="PS00211">
    <property type="entry name" value="ABC_TRANSPORTER_1"/>
    <property type="match status" value="2"/>
</dbReference>